<gene>
    <name evidence="1" type="ORF">S12H4_07227</name>
</gene>
<reference evidence="1" key="1">
    <citation type="journal article" date="2014" name="Front. Microbiol.">
        <title>High frequency of phylogenetically diverse reductive dehalogenase-homologous genes in deep subseafloor sedimentary metagenomes.</title>
        <authorList>
            <person name="Kawai M."/>
            <person name="Futagami T."/>
            <person name="Toyoda A."/>
            <person name="Takaki Y."/>
            <person name="Nishi S."/>
            <person name="Hori S."/>
            <person name="Arai W."/>
            <person name="Tsubouchi T."/>
            <person name="Morono Y."/>
            <person name="Uchiyama I."/>
            <person name="Ito T."/>
            <person name="Fujiyama A."/>
            <person name="Inagaki F."/>
            <person name="Takami H."/>
        </authorList>
    </citation>
    <scope>NUCLEOTIDE SEQUENCE</scope>
    <source>
        <strain evidence="1">Expedition CK06-06</strain>
    </source>
</reference>
<proteinExistence type="predicted"/>
<sequence>KHLGRMGFDVTQVYIPIIEKSGVGARIGNKTSIRIDGFMCDEKGDK</sequence>
<organism evidence="1">
    <name type="scientific">marine sediment metagenome</name>
    <dbReference type="NCBI Taxonomy" id="412755"/>
    <lineage>
        <taxon>unclassified sequences</taxon>
        <taxon>metagenomes</taxon>
        <taxon>ecological metagenomes</taxon>
    </lineage>
</organism>
<comment type="caution">
    <text evidence="1">The sequence shown here is derived from an EMBL/GenBank/DDBJ whole genome shotgun (WGS) entry which is preliminary data.</text>
</comment>
<evidence type="ECO:0000313" key="1">
    <source>
        <dbReference type="EMBL" id="GAI59194.1"/>
    </source>
</evidence>
<protein>
    <submittedName>
        <fullName evidence="1">Uncharacterized protein</fullName>
    </submittedName>
</protein>
<dbReference type="AlphaFoldDB" id="X1RUM3"/>
<dbReference type="EMBL" id="BARW01002642">
    <property type="protein sequence ID" value="GAI59194.1"/>
    <property type="molecule type" value="Genomic_DNA"/>
</dbReference>
<name>X1RUM3_9ZZZZ</name>
<accession>X1RUM3</accession>
<feature type="non-terminal residue" evidence="1">
    <location>
        <position position="1"/>
    </location>
</feature>